<gene>
    <name evidence="9" type="ORF">NEMVEDRAFT_v1g215413</name>
</gene>
<dbReference type="InterPro" id="IPR050525">
    <property type="entry name" value="ECM_Assembly_Org"/>
</dbReference>
<dbReference type="InterPro" id="IPR002035">
    <property type="entry name" value="VWF_A"/>
</dbReference>
<dbReference type="Pfam" id="PF00095">
    <property type="entry name" value="WAP"/>
    <property type="match status" value="1"/>
</dbReference>
<dbReference type="GO" id="GO:0007218">
    <property type="term" value="P:neuropeptide signaling pathway"/>
    <property type="evidence" value="ECO:0007669"/>
    <property type="project" value="UniProtKB-KW"/>
</dbReference>
<keyword evidence="3" id="KW-0964">Secreted</keyword>
<evidence type="ECO:0000256" key="1">
    <source>
        <dbReference type="ARBA" id="ARBA00004613"/>
    </source>
</evidence>
<feature type="domain" description="VWFA" evidence="7">
    <location>
        <begin position="476"/>
        <end position="653"/>
    </location>
</feature>
<keyword evidence="10" id="KW-1185">Reference proteome</keyword>
<feature type="signal peptide" evidence="6">
    <location>
        <begin position="1"/>
        <end position="29"/>
    </location>
</feature>
<feature type="chain" id="PRO_5002714558" evidence="6">
    <location>
        <begin position="30"/>
        <end position="1043"/>
    </location>
</feature>
<dbReference type="SUPFAM" id="SSF53300">
    <property type="entry name" value="vWA-like"/>
    <property type="match status" value="4"/>
</dbReference>
<dbReference type="PANTHER" id="PTHR24020">
    <property type="entry name" value="COLLAGEN ALPHA"/>
    <property type="match status" value="1"/>
</dbReference>
<evidence type="ECO:0000313" key="10">
    <source>
        <dbReference type="Proteomes" id="UP000001593"/>
    </source>
</evidence>
<dbReference type="InterPro" id="IPR036465">
    <property type="entry name" value="vWFA_dom_sf"/>
</dbReference>
<dbReference type="InParanoid" id="A7SPH4"/>
<dbReference type="InterPro" id="IPR002544">
    <property type="entry name" value="FMRFamid-related_peptide-like"/>
</dbReference>
<dbReference type="InterPro" id="IPR008197">
    <property type="entry name" value="WAP_dom"/>
</dbReference>
<evidence type="ECO:0000313" key="9">
    <source>
        <dbReference type="EMBL" id="EDO34390.1"/>
    </source>
</evidence>
<dbReference type="OMA" id="PNRFGRY"/>
<dbReference type="Pfam" id="PF00092">
    <property type="entry name" value="VWA"/>
    <property type="match status" value="4"/>
</dbReference>
<dbReference type="PROSITE" id="PS50234">
    <property type="entry name" value="VWFA"/>
    <property type="match status" value="4"/>
</dbReference>
<comment type="similarity">
    <text evidence="2">Belongs to the FARP (FMRFamide related peptide) family.</text>
</comment>
<dbReference type="PhylomeDB" id="A7SPH4"/>
<evidence type="ECO:0000256" key="3">
    <source>
        <dbReference type="ARBA" id="ARBA00022525"/>
    </source>
</evidence>
<dbReference type="HOGENOM" id="CLU_292279_0_0_1"/>
<dbReference type="PROSITE" id="PS51390">
    <property type="entry name" value="WAP"/>
    <property type="match status" value="1"/>
</dbReference>
<dbReference type="Pfam" id="PF01581">
    <property type="entry name" value="FARP"/>
    <property type="match status" value="7"/>
</dbReference>
<keyword evidence="6" id="KW-0732">Signal</keyword>
<dbReference type="EMBL" id="DS469733">
    <property type="protein sequence ID" value="EDO34390.1"/>
    <property type="molecule type" value="Genomic_DNA"/>
</dbReference>
<dbReference type="Gene3D" id="3.40.50.410">
    <property type="entry name" value="von Willebrand factor, type A domain"/>
    <property type="match status" value="4"/>
</dbReference>
<organism evidence="9 10">
    <name type="scientific">Nematostella vectensis</name>
    <name type="common">Starlet sea anemone</name>
    <dbReference type="NCBI Taxonomy" id="45351"/>
    <lineage>
        <taxon>Eukaryota</taxon>
        <taxon>Metazoa</taxon>
        <taxon>Cnidaria</taxon>
        <taxon>Anthozoa</taxon>
        <taxon>Hexacorallia</taxon>
        <taxon>Actiniaria</taxon>
        <taxon>Edwardsiidae</taxon>
        <taxon>Nematostella</taxon>
    </lineage>
</organism>
<feature type="domain" description="VWFA" evidence="7">
    <location>
        <begin position="666"/>
        <end position="861"/>
    </location>
</feature>
<evidence type="ECO:0000259" key="8">
    <source>
        <dbReference type="PROSITE" id="PS51390"/>
    </source>
</evidence>
<reference evidence="9 10" key="1">
    <citation type="journal article" date="2007" name="Science">
        <title>Sea anemone genome reveals ancestral eumetazoan gene repertoire and genomic organization.</title>
        <authorList>
            <person name="Putnam N.H."/>
            <person name="Srivastava M."/>
            <person name="Hellsten U."/>
            <person name="Dirks B."/>
            <person name="Chapman J."/>
            <person name="Salamov A."/>
            <person name="Terry A."/>
            <person name="Shapiro H."/>
            <person name="Lindquist E."/>
            <person name="Kapitonov V.V."/>
            <person name="Jurka J."/>
            <person name="Genikhovich G."/>
            <person name="Grigoriev I.V."/>
            <person name="Lucas S.M."/>
            <person name="Steele R.E."/>
            <person name="Finnerty J.R."/>
            <person name="Technau U."/>
            <person name="Martindale M.Q."/>
            <person name="Rokhsar D.S."/>
        </authorList>
    </citation>
    <scope>NUCLEOTIDE SEQUENCE [LARGE SCALE GENOMIC DNA]</scope>
    <source>
        <strain evidence="10">CH2 X CH6</strain>
    </source>
</reference>
<evidence type="ECO:0000256" key="6">
    <source>
        <dbReference type="SAM" id="SignalP"/>
    </source>
</evidence>
<protein>
    <submittedName>
        <fullName evidence="9">Uncharacterized protein</fullName>
    </submittedName>
</protein>
<name>A7SPH4_NEMVE</name>
<dbReference type="SMART" id="SM00327">
    <property type="entry name" value="VWA"/>
    <property type="match status" value="4"/>
</dbReference>
<feature type="domain" description="VWFA" evidence="7">
    <location>
        <begin position="288"/>
        <end position="467"/>
    </location>
</feature>
<sequence>MAFRLQAARLFLLVVSFYATLLSFSFAQAQTQNLVCPTVRTSALTQLNCKSPAHNCNSDKECPDGEKCCPLGSQCELLCRKAVKQERCAAAIDLAILLDASEAISPQEWSKLLKFTADLMDYYGISEDGTRISVATFSTDVDIVLSFNEFSGVEMNAASVKRGILGAKQSRGPGLRIDKALKAADKDLFNRRFGMREDQKKVCLLVTSGAQTKDQGPSTQLGTVTALLSARGVDIYAVGVGDGVDSSELRNIASTEDFIYTASSFEEINKVLEPFGTVQCSGCKKPLDLVLGIPTSRTLGDDFKQIKLFFVNLIALFDISPSKTHVGVITFSESAQMSLHMDKMYEPRTVTRFINDITPTGDQMRIDRAIDTAGDYGFTIYGGVRQTMPKTFVLFAPTNSSSSAAANMKAAEKLKSLGVRLLIVGLTADINKVDFSSVVSQPSRKFLFSSAAYDGFTSVRHDMASTLCNACFVPIDVAFIMDNSESVSSEKYDFVKRFVKDVIMSYADAENSANFAIGQYAKYFQTGTKRFRNFRSMEELDEVINSLRQMSSSAERNVGAGLRGAANEFFQVKNGMRQGLPRFLIVLASANPSASSEAIESAVVNLDKENVRRIAVGFTEDATPGFLRMLASDPSLMFRVDEPKKLDKVMMELTPMLCQACKKSMEILFLVESTKFVGEHGFNRVKHFITRLVENFDVSGTTITLAMATYADSAQPVVQFSDSAAWRKAEFQKAVQGALFLGEGRVRTAEALKFADRRIFTSRFGSREDIKKTIVLIGSGRYNEVPTQPYFHTDNSPNRFGRYNETIVLIGSGRYYEVPTQPYFHTDNSPNRFGRYNEVPTQPYFHTDNSPNRFGRYNETIVLIGSGRYNEVPTQPYFHTDNSPNRFGRYNEVPTQPYFHTDNSPNRFGRYNEVPTQPYFHTDNSPNRFGRYNEVPTQPYFHTDNSPNRFGRYNETIVLIGSGRFEEAGLAVAIAEKLYGEGINLVAVAIGNSPDFPALGRLVVNERHEVFPIRSETALEGQRRPLVTAICVGGMKDYIVSRY</sequence>
<evidence type="ECO:0000256" key="4">
    <source>
        <dbReference type="ARBA" id="ARBA00022815"/>
    </source>
</evidence>
<evidence type="ECO:0000256" key="2">
    <source>
        <dbReference type="ARBA" id="ARBA00006356"/>
    </source>
</evidence>
<comment type="subcellular location">
    <subcellularLocation>
        <location evidence="1">Secreted</location>
    </subcellularLocation>
</comment>
<proteinExistence type="inferred from homology"/>
<dbReference type="AlphaFoldDB" id="A7SPH4"/>
<dbReference type="PANTHER" id="PTHR24020:SF20">
    <property type="entry name" value="PH DOMAIN-CONTAINING PROTEIN"/>
    <property type="match status" value="1"/>
</dbReference>
<dbReference type="CDD" id="cd01450">
    <property type="entry name" value="vWFA_subfamily_ECM"/>
    <property type="match status" value="3"/>
</dbReference>
<dbReference type="Proteomes" id="UP000001593">
    <property type="component" value="Unassembled WGS sequence"/>
</dbReference>
<dbReference type="GO" id="GO:0030414">
    <property type="term" value="F:peptidase inhibitor activity"/>
    <property type="evidence" value="ECO:0007669"/>
    <property type="project" value="InterPro"/>
</dbReference>
<accession>A7SPH4</accession>
<evidence type="ECO:0000256" key="5">
    <source>
        <dbReference type="ARBA" id="ARBA00023320"/>
    </source>
</evidence>
<keyword evidence="4" id="KW-0027">Amidation</keyword>
<evidence type="ECO:0000259" key="7">
    <source>
        <dbReference type="PROSITE" id="PS50234"/>
    </source>
</evidence>
<dbReference type="GO" id="GO:0005576">
    <property type="term" value="C:extracellular region"/>
    <property type="evidence" value="ECO:0007669"/>
    <property type="project" value="UniProtKB-SubCell"/>
</dbReference>
<feature type="domain" description="VWFA" evidence="7">
    <location>
        <begin position="93"/>
        <end position="275"/>
    </location>
</feature>
<keyword evidence="5" id="KW-0527">Neuropeptide</keyword>
<dbReference type="eggNOG" id="KOG3544">
    <property type="taxonomic scope" value="Eukaryota"/>
</dbReference>
<feature type="domain" description="WAP" evidence="8">
    <location>
        <begin position="29"/>
        <end position="83"/>
    </location>
</feature>